<reference evidence="2" key="1">
    <citation type="submission" date="2020-12" db="EMBL/GenBank/DDBJ databases">
        <title>Clostridium thailandense sp. nov., a novel acetogenic bacterium isolated from peat land soil in Thailand.</title>
        <authorList>
            <person name="Chaikitkaew S."/>
            <person name="Birkeland N.K."/>
        </authorList>
    </citation>
    <scope>NUCLEOTIDE SEQUENCE</scope>
    <source>
        <strain evidence="2">DSM 17425</strain>
    </source>
</reference>
<dbReference type="Pfam" id="PF04122">
    <property type="entry name" value="CW_binding_2"/>
    <property type="match status" value="3"/>
</dbReference>
<dbReference type="PANTHER" id="PTHR30032">
    <property type="entry name" value="N-ACETYLMURAMOYL-L-ALANINE AMIDASE-RELATED"/>
    <property type="match status" value="1"/>
</dbReference>
<dbReference type="Gene3D" id="3.40.50.12090">
    <property type="match status" value="2"/>
</dbReference>
<dbReference type="AlphaFoldDB" id="A0A934HYP6"/>
<name>A0A934HYP6_9CLOT</name>
<dbReference type="RefSeq" id="WP_211143092.1">
    <property type="nucleotide sequence ID" value="NZ_JAEEGB010000014.1"/>
</dbReference>
<feature type="chain" id="PRO_5037600313" evidence="1">
    <location>
        <begin position="27"/>
        <end position="707"/>
    </location>
</feature>
<evidence type="ECO:0000313" key="3">
    <source>
        <dbReference type="Proteomes" id="UP000622687"/>
    </source>
</evidence>
<keyword evidence="3" id="KW-1185">Reference proteome</keyword>
<evidence type="ECO:0000256" key="1">
    <source>
        <dbReference type="SAM" id="SignalP"/>
    </source>
</evidence>
<dbReference type="PANTHER" id="PTHR30032:SF8">
    <property type="entry name" value="GERMINATION-SPECIFIC N-ACETYLMURAMOYL-L-ALANINE AMIDASE"/>
    <property type="match status" value="1"/>
</dbReference>
<keyword evidence="1" id="KW-0732">Signal</keyword>
<protein>
    <submittedName>
        <fullName evidence="2">Cell wall-binding repeat-containing protein</fullName>
    </submittedName>
</protein>
<dbReference type="Proteomes" id="UP000622687">
    <property type="component" value="Unassembled WGS sequence"/>
</dbReference>
<proteinExistence type="predicted"/>
<dbReference type="InterPro" id="IPR051922">
    <property type="entry name" value="Bact_Sporulation_Assoc"/>
</dbReference>
<dbReference type="EMBL" id="JAEEGB010000014">
    <property type="protein sequence ID" value="MBI6873669.1"/>
    <property type="molecule type" value="Genomic_DNA"/>
</dbReference>
<gene>
    <name evidence="2" type="ORF">I6U51_13260</name>
</gene>
<organism evidence="2 3">
    <name type="scientific">Clostridium aciditolerans</name>
    <dbReference type="NCBI Taxonomy" id="339861"/>
    <lineage>
        <taxon>Bacteria</taxon>
        <taxon>Bacillati</taxon>
        <taxon>Bacillota</taxon>
        <taxon>Clostridia</taxon>
        <taxon>Eubacteriales</taxon>
        <taxon>Clostridiaceae</taxon>
        <taxon>Clostridium</taxon>
    </lineage>
</organism>
<feature type="signal peptide" evidence="1">
    <location>
        <begin position="1"/>
        <end position="26"/>
    </location>
</feature>
<evidence type="ECO:0000313" key="2">
    <source>
        <dbReference type="EMBL" id="MBI6873669.1"/>
    </source>
</evidence>
<sequence>MNMKKIACLLSISLCLSIGVTTRTKAAVNPERIGGANRYDTSIAVSKNGWNATSDYVVIASGEDFGDALSAAPLAKKYNAPILLVSKDNLDNQSDSASNLTNELSRLKAKKAFIIGGTGSVSSKVEDAIKNKGIEIERISGNDRYDTSVEIAKKVGANNGVIIAKGDDFIDALSAAPIAASKEMPIILVPKDKVNDTLQNYLKNNNISKTYVIGDKDIINDDVVKQFPNTERITGNNEYERNINTINKFSKDLKYDTVYFASRKGFADSLSGSALAALTASPIILVDENSEAKVKEYIDSKIKDIGQVNVLGGEGVVNTSLLEKILPMNKNQGVNSGLLKATLNQNNINSMESDSTIGVNASVKDLPKEEQSQADKIIPIINNSKMNFNIKMNGNSNKTLSNVQEDISIQVAGMNIQTTAWVSLDMTGSQPKMKEIVKIPEVAAQYLPPQFAGKQYMVMDPIAVDSKVMPGANNITGLMDFSKNFQPQFQSFMEKYLENWNPGFKFIDYKGLMRVNNKDGIKYAQTYQLKLNDMTFKSLLNYTATDAVQNKEFISFMKQFMLSCVDLSGAPNKEQQKQDIEKVFANMASNPQESMKQIKTFMDAIKDLKVIGDKGIDITYNICDGYIIGETGVVDLQLDIHKFVEVMNKLSNTQGATTEDVKGILGLGFNYNTQNYNINKDVKITIPQLTKENSFDYMELINLGNNK</sequence>
<dbReference type="InterPro" id="IPR007253">
    <property type="entry name" value="Cell_wall-bd_2"/>
</dbReference>
<accession>A0A934HYP6</accession>
<comment type="caution">
    <text evidence="2">The sequence shown here is derived from an EMBL/GenBank/DDBJ whole genome shotgun (WGS) entry which is preliminary data.</text>
</comment>